<dbReference type="PANTHER" id="PTHR45453:SF2">
    <property type="entry name" value="HISTIDINE KINASE"/>
    <property type="match status" value="1"/>
</dbReference>
<dbReference type="STRING" id="166486.ERS852572_00745"/>
<keyword evidence="10 11" id="KW-0472">Membrane</keyword>
<keyword evidence="4" id="KW-1003">Cell membrane</keyword>
<evidence type="ECO:0000256" key="8">
    <source>
        <dbReference type="ARBA" id="ARBA00022989"/>
    </source>
</evidence>
<dbReference type="EC" id="2.7.13.3" evidence="3"/>
<dbReference type="AlphaFoldDB" id="A0A173S2T7"/>
<dbReference type="Gene3D" id="3.30.565.10">
    <property type="entry name" value="Histidine kinase-like ATPase, C-terminal domain"/>
    <property type="match status" value="1"/>
</dbReference>
<dbReference type="OrthoDB" id="9780487at2"/>
<reference evidence="13 15" key="1">
    <citation type="submission" date="2015-09" db="EMBL/GenBank/DDBJ databases">
        <authorList>
            <consortium name="Pathogen Informatics"/>
        </authorList>
    </citation>
    <scope>NUCLEOTIDE SEQUENCE [LARGE SCALE GENOMIC DNA]</scope>
    <source>
        <strain evidence="13 15">2789STDY5834960</strain>
    </source>
</reference>
<dbReference type="PROSITE" id="PS50109">
    <property type="entry name" value="HIS_KIN"/>
    <property type="match status" value="1"/>
</dbReference>
<evidence type="ECO:0000256" key="10">
    <source>
        <dbReference type="ARBA" id="ARBA00023136"/>
    </source>
</evidence>
<dbReference type="GO" id="GO:0004721">
    <property type="term" value="F:phosphoprotein phosphatase activity"/>
    <property type="evidence" value="ECO:0007669"/>
    <property type="project" value="TreeGrafter"/>
</dbReference>
<evidence type="ECO:0000256" key="9">
    <source>
        <dbReference type="ARBA" id="ARBA00023012"/>
    </source>
</evidence>
<evidence type="ECO:0000313" key="16">
    <source>
        <dbReference type="Proteomes" id="UP000284465"/>
    </source>
</evidence>
<reference evidence="14 16" key="2">
    <citation type="submission" date="2018-08" db="EMBL/GenBank/DDBJ databases">
        <title>A genome reference for cultivated species of the human gut microbiota.</title>
        <authorList>
            <person name="Zou Y."/>
            <person name="Xue W."/>
            <person name="Luo G."/>
        </authorList>
    </citation>
    <scope>NUCLEOTIDE SEQUENCE [LARGE SCALE GENOMIC DNA]</scope>
    <source>
        <strain evidence="14 16">AM43-11</strain>
    </source>
</reference>
<comment type="subcellular location">
    <subcellularLocation>
        <location evidence="2">Cell membrane</location>
        <topology evidence="2">Multi-pass membrane protein</topology>
    </subcellularLocation>
</comment>
<evidence type="ECO:0000256" key="5">
    <source>
        <dbReference type="ARBA" id="ARBA00022679"/>
    </source>
</evidence>
<keyword evidence="8 11" id="KW-1133">Transmembrane helix</keyword>
<dbReference type="Proteomes" id="UP000284465">
    <property type="component" value="Unassembled WGS sequence"/>
</dbReference>
<evidence type="ECO:0000256" key="1">
    <source>
        <dbReference type="ARBA" id="ARBA00000085"/>
    </source>
</evidence>
<evidence type="ECO:0000313" key="14">
    <source>
        <dbReference type="EMBL" id="RHA66499.1"/>
    </source>
</evidence>
<evidence type="ECO:0000313" key="13">
    <source>
        <dbReference type="EMBL" id="CUM84570.1"/>
    </source>
</evidence>
<comment type="catalytic activity">
    <reaction evidence="1">
        <text>ATP + protein L-histidine = ADP + protein N-phospho-L-histidine.</text>
        <dbReference type="EC" id="2.7.13.3"/>
    </reaction>
</comment>
<dbReference type="Proteomes" id="UP000095350">
    <property type="component" value="Unassembled WGS sequence"/>
</dbReference>
<proteinExistence type="predicted"/>
<name>A0A173S2T7_9FIRM</name>
<sequence>MSGIISYVKRIGVWLCIVIACETIMIITMMLNKIPFAEIGYGIFISLFLLLILLAFDAMRYYRHYQKVKELEHTIMLSTDGMPENADLLENEYQRLLRILSDEYTGAQSRAATRQKNMQEYYAMWVHQVKTPIAALRLLLQNKNDEGQMTEELSELFGIEQYVEMALQYQRLDSETTDFVFEETDLDEIIRTSVRKYARQFIAKKISLSYEPVETTVITDKKWLSFVIEQVISNAVKYTKTGGIKIYLEDGDGTMSVPVQKASHRKEDDGENSGMKSVRLVIEDTGIGIRAEDLPRICEMGYTGCNGHEGQHSSGIGLYLCSRILKKLGHTFSITSKEEVGTVVKIG</sequence>
<keyword evidence="9" id="KW-0902">Two-component regulatory system</keyword>
<organism evidence="13 15">
    <name type="scientific">Roseburia intestinalis</name>
    <dbReference type="NCBI Taxonomy" id="166486"/>
    <lineage>
        <taxon>Bacteria</taxon>
        <taxon>Bacillati</taxon>
        <taxon>Bacillota</taxon>
        <taxon>Clostridia</taxon>
        <taxon>Lachnospirales</taxon>
        <taxon>Lachnospiraceae</taxon>
        <taxon>Roseburia</taxon>
    </lineage>
</organism>
<feature type="transmembrane region" description="Helical" evidence="11">
    <location>
        <begin position="39"/>
        <end position="59"/>
    </location>
</feature>
<dbReference type="SMART" id="SM00387">
    <property type="entry name" value="HATPase_c"/>
    <property type="match status" value="1"/>
</dbReference>
<evidence type="ECO:0000259" key="12">
    <source>
        <dbReference type="PROSITE" id="PS50109"/>
    </source>
</evidence>
<dbReference type="Pfam" id="PF02518">
    <property type="entry name" value="HATPase_c"/>
    <property type="match status" value="1"/>
</dbReference>
<evidence type="ECO:0000256" key="2">
    <source>
        <dbReference type="ARBA" id="ARBA00004651"/>
    </source>
</evidence>
<dbReference type="EMBL" id="CYXZ01000005">
    <property type="protein sequence ID" value="CUM84570.1"/>
    <property type="molecule type" value="Genomic_DNA"/>
</dbReference>
<dbReference type="InterPro" id="IPR005467">
    <property type="entry name" value="His_kinase_dom"/>
</dbReference>
<dbReference type="PANTHER" id="PTHR45453">
    <property type="entry name" value="PHOSPHATE REGULON SENSOR PROTEIN PHOR"/>
    <property type="match status" value="1"/>
</dbReference>
<feature type="domain" description="Histidine kinase" evidence="12">
    <location>
        <begin position="124"/>
        <end position="347"/>
    </location>
</feature>
<dbReference type="GO" id="GO:0000155">
    <property type="term" value="F:phosphorelay sensor kinase activity"/>
    <property type="evidence" value="ECO:0007669"/>
    <property type="project" value="TreeGrafter"/>
</dbReference>
<dbReference type="SUPFAM" id="SSF55874">
    <property type="entry name" value="ATPase domain of HSP90 chaperone/DNA topoisomerase II/histidine kinase"/>
    <property type="match status" value="1"/>
</dbReference>
<evidence type="ECO:0000256" key="6">
    <source>
        <dbReference type="ARBA" id="ARBA00022692"/>
    </source>
</evidence>
<dbReference type="RefSeq" id="WP_055193352.1">
    <property type="nucleotide sequence ID" value="NZ_CABIYH010000005.1"/>
</dbReference>
<evidence type="ECO:0000313" key="15">
    <source>
        <dbReference type="Proteomes" id="UP000095350"/>
    </source>
</evidence>
<dbReference type="GO" id="GO:0005886">
    <property type="term" value="C:plasma membrane"/>
    <property type="evidence" value="ECO:0007669"/>
    <property type="project" value="UniProtKB-SubCell"/>
</dbReference>
<dbReference type="EMBL" id="QSFP01000012">
    <property type="protein sequence ID" value="RHA66499.1"/>
    <property type="molecule type" value="Genomic_DNA"/>
</dbReference>
<dbReference type="InterPro" id="IPR003594">
    <property type="entry name" value="HATPase_dom"/>
</dbReference>
<feature type="transmembrane region" description="Helical" evidence="11">
    <location>
        <begin position="12"/>
        <end position="33"/>
    </location>
</feature>
<evidence type="ECO:0000256" key="7">
    <source>
        <dbReference type="ARBA" id="ARBA00022777"/>
    </source>
</evidence>
<keyword evidence="6 11" id="KW-0812">Transmembrane</keyword>
<dbReference type="GO" id="GO:0016036">
    <property type="term" value="P:cellular response to phosphate starvation"/>
    <property type="evidence" value="ECO:0007669"/>
    <property type="project" value="TreeGrafter"/>
</dbReference>
<evidence type="ECO:0000256" key="4">
    <source>
        <dbReference type="ARBA" id="ARBA00022475"/>
    </source>
</evidence>
<gene>
    <name evidence="13" type="primary">graS_1</name>
    <name evidence="14" type="ORF">DW927_11400</name>
    <name evidence="13" type="ORF">ERS852572_00745</name>
</gene>
<dbReference type="InterPro" id="IPR050351">
    <property type="entry name" value="BphY/WalK/GraS-like"/>
</dbReference>
<evidence type="ECO:0000256" key="11">
    <source>
        <dbReference type="SAM" id="Phobius"/>
    </source>
</evidence>
<accession>A0A173S2T7</accession>
<keyword evidence="5 13" id="KW-0808">Transferase</keyword>
<evidence type="ECO:0000256" key="3">
    <source>
        <dbReference type="ARBA" id="ARBA00012438"/>
    </source>
</evidence>
<protein>
    <recommendedName>
        <fullName evidence="3">histidine kinase</fullName>
        <ecNumber evidence="3">2.7.13.3</ecNumber>
    </recommendedName>
</protein>
<dbReference type="PaxDb" id="166486-ERS852572_00745"/>
<dbReference type="InterPro" id="IPR036890">
    <property type="entry name" value="HATPase_C_sf"/>
</dbReference>
<keyword evidence="7 13" id="KW-0418">Kinase</keyword>